<dbReference type="SUPFAM" id="SSF55129">
    <property type="entry name" value="Ribosomal protein L30p/L7e"/>
    <property type="match status" value="1"/>
</dbReference>
<comment type="caution">
    <text evidence="8">The sequence shown here is derived from an EMBL/GenBank/DDBJ whole genome shotgun (WGS) entry which is preliminary data.</text>
</comment>
<dbReference type="AlphaFoldDB" id="A0A7W1WTQ8"/>
<evidence type="ECO:0000256" key="3">
    <source>
        <dbReference type="ARBA" id="ARBA00022980"/>
    </source>
</evidence>
<dbReference type="FunFam" id="3.30.1390.20:FF:000001">
    <property type="entry name" value="50S ribosomal protein L30"/>
    <property type="match status" value="1"/>
</dbReference>
<accession>A0A7W1WTQ8</accession>
<dbReference type="PIRSF" id="PIRSF002211">
    <property type="entry name" value="Ribosomal_L30_bac-type"/>
    <property type="match status" value="1"/>
</dbReference>
<evidence type="ECO:0000259" key="7">
    <source>
        <dbReference type="Pfam" id="PF00327"/>
    </source>
</evidence>
<evidence type="ECO:0000256" key="2">
    <source>
        <dbReference type="ARBA" id="ARBA00011838"/>
    </source>
</evidence>
<dbReference type="GO" id="GO:0003735">
    <property type="term" value="F:structural constituent of ribosome"/>
    <property type="evidence" value="ECO:0007669"/>
    <property type="project" value="InterPro"/>
</dbReference>
<dbReference type="CDD" id="cd01658">
    <property type="entry name" value="Ribosomal_L30"/>
    <property type="match status" value="1"/>
</dbReference>
<dbReference type="GO" id="GO:0006412">
    <property type="term" value="P:translation"/>
    <property type="evidence" value="ECO:0007669"/>
    <property type="project" value="UniProtKB-UniRule"/>
</dbReference>
<evidence type="ECO:0000256" key="5">
    <source>
        <dbReference type="HAMAP-Rule" id="MF_01371"/>
    </source>
</evidence>
<dbReference type="EMBL" id="JACEIQ010000020">
    <property type="protein sequence ID" value="MBA4495906.1"/>
    <property type="molecule type" value="Genomic_DNA"/>
</dbReference>
<dbReference type="Gene3D" id="3.30.1390.20">
    <property type="entry name" value="Ribosomal protein L30, ferredoxin-like fold domain"/>
    <property type="match status" value="1"/>
</dbReference>
<keyword evidence="4 5" id="KW-0687">Ribonucleoprotein</keyword>
<evidence type="ECO:0000313" key="8">
    <source>
        <dbReference type="EMBL" id="MBA4495906.1"/>
    </source>
</evidence>
<dbReference type="NCBIfam" id="TIGR01308">
    <property type="entry name" value="rpmD_bact"/>
    <property type="match status" value="1"/>
</dbReference>
<protein>
    <recommendedName>
        <fullName evidence="5">Large ribosomal subunit protein uL30</fullName>
    </recommendedName>
</protein>
<dbReference type="PANTHER" id="PTHR15892">
    <property type="entry name" value="MITOCHONDRIAL RIBOSOMAL PROTEIN L30"/>
    <property type="match status" value="1"/>
</dbReference>
<proteinExistence type="inferred from homology"/>
<evidence type="ECO:0000256" key="6">
    <source>
        <dbReference type="RuleBase" id="RU003734"/>
    </source>
</evidence>
<dbReference type="GO" id="GO:0022625">
    <property type="term" value="C:cytosolic large ribosomal subunit"/>
    <property type="evidence" value="ECO:0007669"/>
    <property type="project" value="TreeGrafter"/>
</dbReference>
<name>A0A7W1WTQ8_9BACL</name>
<dbReference type="InterPro" id="IPR036919">
    <property type="entry name" value="Ribo_uL30_ferredoxin-like_sf"/>
</dbReference>
<gene>
    <name evidence="5 8" type="primary">rpmD</name>
    <name evidence="8" type="ORF">H1191_16575</name>
</gene>
<evidence type="ECO:0000256" key="1">
    <source>
        <dbReference type="ARBA" id="ARBA00007594"/>
    </source>
</evidence>
<organism evidence="8 9">
    <name type="scientific">Paenactinomyces guangxiensis</name>
    <dbReference type="NCBI Taxonomy" id="1490290"/>
    <lineage>
        <taxon>Bacteria</taxon>
        <taxon>Bacillati</taxon>
        <taxon>Bacillota</taxon>
        <taxon>Bacilli</taxon>
        <taxon>Bacillales</taxon>
        <taxon>Thermoactinomycetaceae</taxon>
        <taxon>Paenactinomyces</taxon>
    </lineage>
</organism>
<dbReference type="HAMAP" id="MF_01371_B">
    <property type="entry name" value="Ribosomal_uL30_B"/>
    <property type="match status" value="1"/>
</dbReference>
<sequence>MTVANKLAITLKRSMIGRPEVQRVTLRTLGLKKREQTVLHQDNPAIRGMINKVKHLVEVKEINE</sequence>
<dbReference type="InterPro" id="IPR005996">
    <property type="entry name" value="Ribosomal_uL30_bac-type"/>
</dbReference>
<comment type="subunit">
    <text evidence="2 5">Part of the 50S ribosomal subunit.</text>
</comment>
<evidence type="ECO:0000313" key="9">
    <source>
        <dbReference type="Proteomes" id="UP000535491"/>
    </source>
</evidence>
<dbReference type="PANTHER" id="PTHR15892:SF2">
    <property type="entry name" value="LARGE RIBOSOMAL SUBUNIT PROTEIN UL30M"/>
    <property type="match status" value="1"/>
</dbReference>
<dbReference type="RefSeq" id="WP_181753830.1">
    <property type="nucleotide sequence ID" value="NZ_JACEIQ010000020.1"/>
</dbReference>
<keyword evidence="9" id="KW-1185">Reference proteome</keyword>
<dbReference type="InterPro" id="IPR018038">
    <property type="entry name" value="Ribosomal_uL30_CS"/>
</dbReference>
<comment type="similarity">
    <text evidence="1 5 6">Belongs to the universal ribosomal protein uL30 family.</text>
</comment>
<dbReference type="Proteomes" id="UP000535491">
    <property type="component" value="Unassembled WGS sequence"/>
</dbReference>
<dbReference type="InterPro" id="IPR016082">
    <property type="entry name" value="Ribosomal_uL30_ferredoxin-like"/>
</dbReference>
<dbReference type="PROSITE" id="PS00634">
    <property type="entry name" value="RIBOSOMAL_L30"/>
    <property type="match status" value="1"/>
</dbReference>
<dbReference type="Pfam" id="PF00327">
    <property type="entry name" value="Ribosomal_L30"/>
    <property type="match status" value="1"/>
</dbReference>
<reference evidence="8 9" key="1">
    <citation type="submission" date="2020-07" db="EMBL/GenBank/DDBJ databases">
        <authorList>
            <person name="Feng H."/>
        </authorList>
    </citation>
    <scope>NUCLEOTIDE SEQUENCE [LARGE SCALE GENOMIC DNA]</scope>
    <source>
        <strain evidence="9">s-10</strain>
    </source>
</reference>
<keyword evidence="3 5" id="KW-0689">Ribosomal protein</keyword>
<feature type="domain" description="Large ribosomal subunit protein uL30-like ferredoxin-like fold" evidence="7">
    <location>
        <begin position="7"/>
        <end position="57"/>
    </location>
</feature>
<evidence type="ECO:0000256" key="4">
    <source>
        <dbReference type="ARBA" id="ARBA00023274"/>
    </source>
</evidence>